<comment type="caution">
    <text evidence="2">The sequence shown here is derived from an EMBL/GenBank/DDBJ whole genome shotgun (WGS) entry which is preliminary data.</text>
</comment>
<dbReference type="VEuPathDB" id="FungiDB:MUCCIDRAFT_162662"/>
<sequence>MAPNTNQILFIVIFSLLAFILVLLTYVCWLKRMKMRAKRDILAEQHQLERQQQAQNNVLTTAELQRMKPVLLQQLYERDLQRTTAAPAYSNPFDDTPQYTPRNDDHVLVDIHDERERDATIIHTEQQYNNASNNSRR</sequence>
<protein>
    <submittedName>
        <fullName evidence="2">Uncharacterized protein</fullName>
    </submittedName>
</protein>
<keyword evidence="1" id="KW-0472">Membrane</keyword>
<dbReference type="OrthoDB" id="2280432at2759"/>
<proteinExistence type="predicted"/>
<evidence type="ECO:0000313" key="3">
    <source>
        <dbReference type="Proteomes" id="UP000077051"/>
    </source>
</evidence>
<evidence type="ECO:0000256" key="1">
    <source>
        <dbReference type="SAM" id="Phobius"/>
    </source>
</evidence>
<keyword evidence="3" id="KW-1185">Reference proteome</keyword>
<reference evidence="2 3" key="1">
    <citation type="submission" date="2015-06" db="EMBL/GenBank/DDBJ databases">
        <title>Expansion of signal transduction pathways in fungi by whole-genome duplication.</title>
        <authorList>
            <consortium name="DOE Joint Genome Institute"/>
            <person name="Corrochano L.M."/>
            <person name="Kuo A."/>
            <person name="Marcet-Houben M."/>
            <person name="Polaino S."/>
            <person name="Salamov A."/>
            <person name="Villalobos J.M."/>
            <person name="Alvarez M.I."/>
            <person name="Avalos J."/>
            <person name="Benito E.P."/>
            <person name="Benoit I."/>
            <person name="Burger G."/>
            <person name="Camino L.P."/>
            <person name="Canovas D."/>
            <person name="Cerda-Olmedo E."/>
            <person name="Cheng J.-F."/>
            <person name="Dominguez A."/>
            <person name="Elias M."/>
            <person name="Eslava A.P."/>
            <person name="Glaser F."/>
            <person name="Grimwood J."/>
            <person name="Gutierrez G."/>
            <person name="Heitman J."/>
            <person name="Henrissat B."/>
            <person name="Iturriaga E.A."/>
            <person name="Lang B.F."/>
            <person name="Lavin J.L."/>
            <person name="Lee S."/>
            <person name="Li W."/>
            <person name="Lindquist E."/>
            <person name="Lopez-Garcia S."/>
            <person name="Luque E.M."/>
            <person name="Marcos A.T."/>
            <person name="Martin J."/>
            <person name="Mccluskey K."/>
            <person name="Medina H.R."/>
            <person name="Miralles-Duran A."/>
            <person name="Miyazaki A."/>
            <person name="Munoz-Torres E."/>
            <person name="Oguiza J.A."/>
            <person name="Ohm R."/>
            <person name="Olmedo M."/>
            <person name="Orejas M."/>
            <person name="Ortiz-Castellanos L."/>
            <person name="Pisabarro A.G."/>
            <person name="Rodriguez-Romero J."/>
            <person name="Ruiz-Herrera J."/>
            <person name="Ruiz-Vazquez R."/>
            <person name="Sanz C."/>
            <person name="Schackwitz W."/>
            <person name="Schmutz J."/>
            <person name="Shahriari M."/>
            <person name="Shelest E."/>
            <person name="Silva-Franco F."/>
            <person name="Soanes D."/>
            <person name="Syed K."/>
            <person name="Tagua V.G."/>
            <person name="Talbot N.J."/>
            <person name="Thon M."/>
            <person name="De Vries R.P."/>
            <person name="Wiebenga A."/>
            <person name="Yadav J.S."/>
            <person name="Braun E.L."/>
            <person name="Baker S."/>
            <person name="Garre V."/>
            <person name="Horwitz B."/>
            <person name="Torres-Martinez S."/>
            <person name="Idnurm A."/>
            <person name="Herrera-Estrella A."/>
            <person name="Gabaldon T."/>
            <person name="Grigoriev I.V."/>
        </authorList>
    </citation>
    <scope>NUCLEOTIDE SEQUENCE [LARGE SCALE GENOMIC DNA]</scope>
    <source>
        <strain evidence="2 3">CBS 277.49</strain>
    </source>
</reference>
<name>A0A162NNU2_MUCCL</name>
<accession>A0A162NNU2</accession>
<evidence type="ECO:0000313" key="2">
    <source>
        <dbReference type="EMBL" id="OAD03064.1"/>
    </source>
</evidence>
<keyword evidence="1" id="KW-0812">Transmembrane</keyword>
<gene>
    <name evidence="2" type="ORF">MUCCIDRAFT_162662</name>
</gene>
<feature type="transmembrane region" description="Helical" evidence="1">
    <location>
        <begin position="6"/>
        <end position="29"/>
    </location>
</feature>
<dbReference type="AlphaFoldDB" id="A0A162NNU2"/>
<dbReference type="EMBL" id="AMYB01000004">
    <property type="protein sequence ID" value="OAD03064.1"/>
    <property type="molecule type" value="Genomic_DNA"/>
</dbReference>
<organism evidence="2 3">
    <name type="scientific">Mucor lusitanicus CBS 277.49</name>
    <dbReference type="NCBI Taxonomy" id="747725"/>
    <lineage>
        <taxon>Eukaryota</taxon>
        <taxon>Fungi</taxon>
        <taxon>Fungi incertae sedis</taxon>
        <taxon>Mucoromycota</taxon>
        <taxon>Mucoromycotina</taxon>
        <taxon>Mucoromycetes</taxon>
        <taxon>Mucorales</taxon>
        <taxon>Mucorineae</taxon>
        <taxon>Mucoraceae</taxon>
        <taxon>Mucor</taxon>
    </lineage>
</organism>
<keyword evidence="1" id="KW-1133">Transmembrane helix</keyword>
<dbReference type="Proteomes" id="UP000077051">
    <property type="component" value="Unassembled WGS sequence"/>
</dbReference>